<feature type="signal peptide" evidence="7">
    <location>
        <begin position="1"/>
        <end position="20"/>
    </location>
</feature>
<keyword evidence="3 6" id="KW-0812">Transmembrane</keyword>
<feature type="transmembrane region" description="Helical" evidence="6">
    <location>
        <begin position="104"/>
        <end position="126"/>
    </location>
</feature>
<name>A0A6F9DUD9_9ASCI</name>
<dbReference type="PANTHER" id="PTHR16119">
    <property type="entry name" value="TRANSMEMBRANE PROTEIN 144"/>
    <property type="match status" value="1"/>
</dbReference>
<sequence>MLRRVAVLLFVACLLSSARADSIKLRFGTTATPQVHNETTAQPDAASSWQGYVGAVIAILLFGSNFVPVKKFETGDGIFFQWVLCTAIWISGLVTNCIQNFPTFYPLAMLGGFLWATGNVCVVPIIKTIGLGLGMLIWGSFNLLSGWASGRFGWFGLDPQTPNNLLYNDLAIAFAMISAVCWVFVKSDVSNTQTSSVLLVKEEDAQPVIQNEDDESVEEEAEVLELSWVDRLSTLQRRVIGCVLSVFSGTLYGLSFTPVIYIKNNYHGASQTDIDYVFAHFCGIFTTSTVYLVIYSIIKKNKPQLYPSIVLPGIVSGAMWAIADIGWFVANNYLSEAVSFPIVTTGPGIVASLWGVIVFREVKGLRNFLIMGFAYTFTITGAILAGFSKA</sequence>
<comment type="similarity">
    <text evidence="2">Belongs to the TMEM144 family.</text>
</comment>
<feature type="transmembrane region" description="Helical" evidence="6">
    <location>
        <begin position="133"/>
        <end position="154"/>
    </location>
</feature>
<keyword evidence="4 6" id="KW-1133">Transmembrane helix</keyword>
<dbReference type="InterPro" id="IPR010651">
    <property type="entry name" value="Sugar_transport"/>
</dbReference>
<feature type="transmembrane region" description="Helical" evidence="6">
    <location>
        <begin position="305"/>
        <end position="328"/>
    </location>
</feature>
<dbReference type="Pfam" id="PF07857">
    <property type="entry name" value="TMEM144"/>
    <property type="match status" value="1"/>
</dbReference>
<evidence type="ECO:0000256" key="4">
    <source>
        <dbReference type="ARBA" id="ARBA00022989"/>
    </source>
</evidence>
<feature type="transmembrane region" description="Helical" evidence="6">
    <location>
        <begin position="79"/>
        <end position="98"/>
    </location>
</feature>
<dbReference type="AlphaFoldDB" id="A0A6F9DUD9"/>
<comment type="subcellular location">
    <subcellularLocation>
        <location evidence="1">Membrane</location>
        <topology evidence="1">Multi-pass membrane protein</topology>
    </subcellularLocation>
</comment>
<accession>A0A6F9DUD9</accession>
<feature type="transmembrane region" description="Helical" evidence="6">
    <location>
        <begin position="239"/>
        <end position="262"/>
    </location>
</feature>
<gene>
    <name evidence="8" type="primary">Tmem144</name>
</gene>
<dbReference type="GO" id="GO:0015144">
    <property type="term" value="F:carbohydrate transmembrane transporter activity"/>
    <property type="evidence" value="ECO:0007669"/>
    <property type="project" value="InterPro"/>
</dbReference>
<evidence type="ECO:0000256" key="5">
    <source>
        <dbReference type="ARBA" id="ARBA00023136"/>
    </source>
</evidence>
<dbReference type="PANTHER" id="PTHR16119:SF17">
    <property type="entry name" value="TRANSMEMBRANE PROTEIN 144"/>
    <property type="match status" value="1"/>
</dbReference>
<keyword evidence="5 6" id="KW-0472">Membrane</keyword>
<dbReference type="EMBL" id="LR791180">
    <property type="protein sequence ID" value="CAB3267042.1"/>
    <property type="molecule type" value="mRNA"/>
</dbReference>
<proteinExistence type="evidence at transcript level"/>
<keyword evidence="7" id="KW-0732">Signal</keyword>
<organism evidence="8">
    <name type="scientific">Phallusia mammillata</name>
    <dbReference type="NCBI Taxonomy" id="59560"/>
    <lineage>
        <taxon>Eukaryota</taxon>
        <taxon>Metazoa</taxon>
        <taxon>Chordata</taxon>
        <taxon>Tunicata</taxon>
        <taxon>Ascidiacea</taxon>
        <taxon>Phlebobranchia</taxon>
        <taxon>Ascidiidae</taxon>
        <taxon>Phallusia</taxon>
    </lineage>
</organism>
<feature type="chain" id="PRO_5026115336" evidence="7">
    <location>
        <begin position="21"/>
        <end position="390"/>
    </location>
</feature>
<feature type="transmembrane region" description="Helical" evidence="6">
    <location>
        <begin position="368"/>
        <end position="387"/>
    </location>
</feature>
<dbReference type="InterPro" id="IPR012435">
    <property type="entry name" value="TMEM144"/>
</dbReference>
<feature type="transmembrane region" description="Helical" evidence="6">
    <location>
        <begin position="340"/>
        <end position="359"/>
    </location>
</feature>
<feature type="transmembrane region" description="Helical" evidence="6">
    <location>
        <begin position="277"/>
        <end position="298"/>
    </location>
</feature>
<evidence type="ECO:0000313" key="8">
    <source>
        <dbReference type="EMBL" id="CAB3267042.1"/>
    </source>
</evidence>
<evidence type="ECO:0000256" key="7">
    <source>
        <dbReference type="SAM" id="SignalP"/>
    </source>
</evidence>
<feature type="transmembrane region" description="Helical" evidence="6">
    <location>
        <begin position="49"/>
        <end position="67"/>
    </location>
</feature>
<dbReference type="GO" id="GO:0016020">
    <property type="term" value="C:membrane"/>
    <property type="evidence" value="ECO:0007669"/>
    <property type="project" value="UniProtKB-SubCell"/>
</dbReference>
<evidence type="ECO:0000256" key="1">
    <source>
        <dbReference type="ARBA" id="ARBA00004141"/>
    </source>
</evidence>
<evidence type="ECO:0000256" key="6">
    <source>
        <dbReference type="SAM" id="Phobius"/>
    </source>
</evidence>
<feature type="transmembrane region" description="Helical" evidence="6">
    <location>
        <begin position="166"/>
        <end position="185"/>
    </location>
</feature>
<reference evidence="8" key="1">
    <citation type="submission" date="2020-04" db="EMBL/GenBank/DDBJ databases">
        <authorList>
            <person name="Neveu A P."/>
        </authorList>
    </citation>
    <scope>NUCLEOTIDE SEQUENCE</scope>
    <source>
        <tissue evidence="8">Whole embryo</tissue>
    </source>
</reference>
<evidence type="ECO:0000256" key="3">
    <source>
        <dbReference type="ARBA" id="ARBA00022692"/>
    </source>
</evidence>
<evidence type="ECO:0000256" key="2">
    <source>
        <dbReference type="ARBA" id="ARBA00005731"/>
    </source>
</evidence>
<protein>
    <submittedName>
        <fullName evidence="8">Transmembrane protein 144-like</fullName>
    </submittedName>
</protein>